<evidence type="ECO:0000313" key="1">
    <source>
        <dbReference type="EMBL" id="KAI3827496.1"/>
    </source>
</evidence>
<gene>
    <name evidence="1" type="ORF">L1987_01572</name>
</gene>
<dbReference type="EMBL" id="CM042018">
    <property type="protein sequence ID" value="KAI3827496.1"/>
    <property type="molecule type" value="Genomic_DNA"/>
</dbReference>
<keyword evidence="2" id="KW-1185">Reference proteome</keyword>
<comment type="caution">
    <text evidence="1">The sequence shown here is derived from an EMBL/GenBank/DDBJ whole genome shotgun (WGS) entry which is preliminary data.</text>
</comment>
<dbReference type="Proteomes" id="UP001056120">
    <property type="component" value="Linkage Group LG01"/>
</dbReference>
<reference evidence="1 2" key="2">
    <citation type="journal article" date="2022" name="Mol. Ecol. Resour.">
        <title>The genomes of chicory, endive, great burdock and yacon provide insights into Asteraceae paleo-polyploidization history and plant inulin production.</title>
        <authorList>
            <person name="Fan W."/>
            <person name="Wang S."/>
            <person name="Wang H."/>
            <person name="Wang A."/>
            <person name="Jiang F."/>
            <person name="Liu H."/>
            <person name="Zhao H."/>
            <person name="Xu D."/>
            <person name="Zhang Y."/>
        </authorList>
    </citation>
    <scope>NUCLEOTIDE SEQUENCE [LARGE SCALE GENOMIC DNA]</scope>
    <source>
        <strain evidence="2">cv. Yunnan</strain>
        <tissue evidence="1">Leaves</tissue>
    </source>
</reference>
<organism evidence="1 2">
    <name type="scientific">Smallanthus sonchifolius</name>
    <dbReference type="NCBI Taxonomy" id="185202"/>
    <lineage>
        <taxon>Eukaryota</taxon>
        <taxon>Viridiplantae</taxon>
        <taxon>Streptophyta</taxon>
        <taxon>Embryophyta</taxon>
        <taxon>Tracheophyta</taxon>
        <taxon>Spermatophyta</taxon>
        <taxon>Magnoliopsida</taxon>
        <taxon>eudicotyledons</taxon>
        <taxon>Gunneridae</taxon>
        <taxon>Pentapetalae</taxon>
        <taxon>asterids</taxon>
        <taxon>campanulids</taxon>
        <taxon>Asterales</taxon>
        <taxon>Asteraceae</taxon>
        <taxon>Asteroideae</taxon>
        <taxon>Heliantheae alliance</taxon>
        <taxon>Millerieae</taxon>
        <taxon>Smallanthus</taxon>
    </lineage>
</organism>
<proteinExistence type="predicted"/>
<sequence>MFQYAIEDENLKARKRRYEGGEEYLKGGDEVHVRNRAQPATVLYFLSHQTQLPVTATNPTVALTCNSSSAGDGDEEQTPDLHFFSSNPASIGAP</sequence>
<name>A0ACB9K5E5_9ASTR</name>
<accession>A0ACB9K5E5</accession>
<protein>
    <submittedName>
        <fullName evidence="1">Uncharacterized protein</fullName>
    </submittedName>
</protein>
<evidence type="ECO:0000313" key="2">
    <source>
        <dbReference type="Proteomes" id="UP001056120"/>
    </source>
</evidence>
<reference evidence="2" key="1">
    <citation type="journal article" date="2022" name="Mol. Ecol. Resour.">
        <title>The genomes of chicory, endive, great burdock and yacon provide insights into Asteraceae palaeo-polyploidization history and plant inulin production.</title>
        <authorList>
            <person name="Fan W."/>
            <person name="Wang S."/>
            <person name="Wang H."/>
            <person name="Wang A."/>
            <person name="Jiang F."/>
            <person name="Liu H."/>
            <person name="Zhao H."/>
            <person name="Xu D."/>
            <person name="Zhang Y."/>
        </authorList>
    </citation>
    <scope>NUCLEOTIDE SEQUENCE [LARGE SCALE GENOMIC DNA]</scope>
    <source>
        <strain evidence="2">cv. Yunnan</strain>
    </source>
</reference>